<dbReference type="InterPro" id="IPR014991">
    <property type="entry name" value="DUF1840"/>
</dbReference>
<dbReference type="Proteomes" id="UP001569151">
    <property type="component" value="Unassembled WGS sequence"/>
</dbReference>
<dbReference type="RefSeq" id="WP_171354867.1">
    <property type="nucleotide sequence ID" value="NZ_JBGOOF010000067.1"/>
</dbReference>
<dbReference type="Pfam" id="PF08895">
    <property type="entry name" value="DUF1840"/>
    <property type="match status" value="1"/>
</dbReference>
<evidence type="ECO:0000313" key="1">
    <source>
        <dbReference type="EMBL" id="MEZ8211740.1"/>
    </source>
</evidence>
<organism evidence="1 2">
    <name type="scientific">Vibrio bivalvicida</name>
    <dbReference type="NCBI Taxonomy" id="1276888"/>
    <lineage>
        <taxon>Bacteria</taxon>
        <taxon>Pseudomonadati</taxon>
        <taxon>Pseudomonadota</taxon>
        <taxon>Gammaproteobacteria</taxon>
        <taxon>Vibrionales</taxon>
        <taxon>Vibrionaceae</taxon>
        <taxon>Vibrio</taxon>
        <taxon>Vibrio oreintalis group</taxon>
    </lineage>
</organism>
<name>A0ABV4MQ93_9VIBR</name>
<evidence type="ECO:0000313" key="2">
    <source>
        <dbReference type="Proteomes" id="UP001569151"/>
    </source>
</evidence>
<comment type="caution">
    <text evidence="1">The sequence shown here is derived from an EMBL/GenBank/DDBJ whole genome shotgun (WGS) entry which is preliminary data.</text>
</comment>
<accession>A0ABV4MQ93</accession>
<protein>
    <submittedName>
        <fullName evidence="1">DUF1840 domain-containing protein</fullName>
    </submittedName>
</protein>
<sequence>MLVKFSCKNHASVIMFGDVAQEIIKMMEHSGKVPSAILASDIPKVLVKLNSAIEREKIRNLNSVEMNEEHENAEHAISIIERAYPLLELLKTAIEGKCDVMWETL</sequence>
<proteinExistence type="predicted"/>
<gene>
    <name evidence="1" type="ORF">ACED39_23585</name>
</gene>
<dbReference type="EMBL" id="JBGOOS010000072">
    <property type="protein sequence ID" value="MEZ8211740.1"/>
    <property type="molecule type" value="Genomic_DNA"/>
</dbReference>
<reference evidence="1 2" key="1">
    <citation type="submission" date="2024-06" db="EMBL/GenBank/DDBJ databases">
        <authorList>
            <person name="Steensen K."/>
            <person name="Seneca J."/>
            <person name="Bartlau N."/>
            <person name="Yu A.X."/>
            <person name="Polz M.F."/>
        </authorList>
    </citation>
    <scope>NUCLEOTIDE SEQUENCE [LARGE SCALE GENOMIC DNA]</scope>
    <source>
        <strain evidence="1 2">1F146</strain>
    </source>
</reference>
<keyword evidence="2" id="KW-1185">Reference proteome</keyword>